<accession>A0A7W6EXR6</accession>
<organism evidence="5 6">
    <name type="scientific">Novosphingobium hassiacum</name>
    <dbReference type="NCBI Taxonomy" id="173676"/>
    <lineage>
        <taxon>Bacteria</taxon>
        <taxon>Pseudomonadati</taxon>
        <taxon>Pseudomonadota</taxon>
        <taxon>Alphaproteobacteria</taxon>
        <taxon>Sphingomonadales</taxon>
        <taxon>Sphingomonadaceae</taxon>
        <taxon>Novosphingobium</taxon>
    </lineage>
</organism>
<dbReference type="Gene3D" id="3.10.560.10">
    <property type="entry name" value="Outer membrane lipoprotein wza domain like"/>
    <property type="match status" value="1"/>
</dbReference>
<evidence type="ECO:0000313" key="6">
    <source>
        <dbReference type="Proteomes" id="UP000562395"/>
    </source>
</evidence>
<keyword evidence="1 2" id="KW-0732">Signal</keyword>
<feature type="signal peptide" evidence="2">
    <location>
        <begin position="1"/>
        <end position="20"/>
    </location>
</feature>
<dbReference type="EMBL" id="JACICY010000016">
    <property type="protein sequence ID" value="MBB3862561.1"/>
    <property type="molecule type" value="Genomic_DNA"/>
</dbReference>
<protein>
    <submittedName>
        <fullName evidence="5">Polysaccharide export outer membrane protein</fullName>
    </submittedName>
</protein>
<evidence type="ECO:0000256" key="2">
    <source>
        <dbReference type="SAM" id="SignalP"/>
    </source>
</evidence>
<dbReference type="InterPro" id="IPR003715">
    <property type="entry name" value="Poly_export_N"/>
</dbReference>
<evidence type="ECO:0000313" key="5">
    <source>
        <dbReference type="EMBL" id="MBB3862561.1"/>
    </source>
</evidence>
<dbReference type="PANTHER" id="PTHR33619:SF3">
    <property type="entry name" value="POLYSACCHARIDE EXPORT PROTEIN GFCE-RELATED"/>
    <property type="match status" value="1"/>
</dbReference>
<reference evidence="5 6" key="1">
    <citation type="submission" date="2020-08" db="EMBL/GenBank/DDBJ databases">
        <title>Genomic Encyclopedia of Type Strains, Phase IV (KMG-IV): sequencing the most valuable type-strain genomes for metagenomic binning, comparative biology and taxonomic classification.</title>
        <authorList>
            <person name="Goeker M."/>
        </authorList>
    </citation>
    <scope>NUCLEOTIDE SEQUENCE [LARGE SCALE GENOMIC DNA]</scope>
    <source>
        <strain evidence="5 6">DSM 14552</strain>
    </source>
</reference>
<sequence length="193" mass="21010">MNRILLNACTALVATCATFALHGCASGLGKLDPLQAQAEIPEYRVDAGDKLRIVVQDMKDLSSDYIVDGTGSVAMPLIKNVNLRNRTLREAELEIEHILQADKVLKNPKVSIQPLDLRPLFVMGEVNRPGEYVFRHGMTVFAAVSAAGGYTYRANTGRVAITRSINGAPVTGTASDDTPVMPGDRIKVVERWF</sequence>
<dbReference type="Pfam" id="PF10531">
    <property type="entry name" value="SLBB"/>
    <property type="match status" value="1"/>
</dbReference>
<dbReference type="Proteomes" id="UP000562395">
    <property type="component" value="Unassembled WGS sequence"/>
</dbReference>
<evidence type="ECO:0000256" key="1">
    <source>
        <dbReference type="ARBA" id="ARBA00022729"/>
    </source>
</evidence>
<gene>
    <name evidence="5" type="ORF">GGQ88_003862</name>
</gene>
<dbReference type="RefSeq" id="WP_183615037.1">
    <property type="nucleotide sequence ID" value="NZ_JACICY010000016.1"/>
</dbReference>
<dbReference type="InterPro" id="IPR019554">
    <property type="entry name" value="Soluble_ligand-bd"/>
</dbReference>
<feature type="domain" description="Soluble ligand binding" evidence="4">
    <location>
        <begin position="121"/>
        <end position="172"/>
    </location>
</feature>
<evidence type="ECO:0000259" key="4">
    <source>
        <dbReference type="Pfam" id="PF10531"/>
    </source>
</evidence>
<dbReference type="Pfam" id="PF02563">
    <property type="entry name" value="Poly_export"/>
    <property type="match status" value="1"/>
</dbReference>
<feature type="domain" description="Polysaccharide export protein N-terminal" evidence="3">
    <location>
        <begin position="40"/>
        <end position="113"/>
    </location>
</feature>
<comment type="caution">
    <text evidence="5">The sequence shown here is derived from an EMBL/GenBank/DDBJ whole genome shotgun (WGS) entry which is preliminary data.</text>
</comment>
<feature type="chain" id="PRO_5030543421" evidence="2">
    <location>
        <begin position="21"/>
        <end position="193"/>
    </location>
</feature>
<evidence type="ECO:0000259" key="3">
    <source>
        <dbReference type="Pfam" id="PF02563"/>
    </source>
</evidence>
<keyword evidence="6" id="KW-1185">Reference proteome</keyword>
<name>A0A7W6EXR6_9SPHN</name>
<dbReference type="AlphaFoldDB" id="A0A7W6EXR6"/>
<dbReference type="PANTHER" id="PTHR33619">
    <property type="entry name" value="POLYSACCHARIDE EXPORT PROTEIN GFCE-RELATED"/>
    <property type="match status" value="1"/>
</dbReference>
<proteinExistence type="predicted"/>
<dbReference type="InterPro" id="IPR049712">
    <property type="entry name" value="Poly_export"/>
</dbReference>
<dbReference type="GO" id="GO:0015159">
    <property type="term" value="F:polysaccharide transmembrane transporter activity"/>
    <property type="evidence" value="ECO:0007669"/>
    <property type="project" value="InterPro"/>
</dbReference>